<protein>
    <submittedName>
        <fullName evidence="2">Uncharacterized protein</fullName>
    </submittedName>
</protein>
<feature type="transmembrane region" description="Helical" evidence="1">
    <location>
        <begin position="12"/>
        <end position="37"/>
    </location>
</feature>
<name>R4S1R3_PHYAS</name>
<gene>
    <name evidence="2" type="ORF">SLY_0818</name>
</gene>
<sequence>MFLFCFFNWNYFFRHFIFSLSDYLFKFFAVFLVVLWFV</sequence>
<evidence type="ECO:0000313" key="2">
    <source>
        <dbReference type="EMBL" id="AGL90733.1"/>
    </source>
</evidence>
<dbReference type="HOGENOM" id="CLU_3333592_0_0_14"/>
<reference evidence="2 3" key="1">
    <citation type="journal article" date="2013" name="BMC Genomics">
        <title>Comparison of the complete genome sequence of two closely related isolates of 'Candidatus Phytoplasma australiense' reveals genome plasticity.</title>
        <authorList>
            <person name="Andersen M.T."/>
            <person name="Liefting L.W."/>
            <person name="Havukkala I."/>
            <person name="Beever R.E."/>
        </authorList>
    </citation>
    <scope>NUCLEOTIDE SEQUENCE [LARGE SCALE GENOMIC DNA]</scope>
    <source>
        <strain evidence="2 3">NZSb11</strain>
    </source>
</reference>
<evidence type="ECO:0000256" key="1">
    <source>
        <dbReference type="SAM" id="Phobius"/>
    </source>
</evidence>
<dbReference type="Proteomes" id="UP000013941">
    <property type="component" value="Chromosome"/>
</dbReference>
<dbReference type="AlphaFoldDB" id="R4S1R3"/>
<dbReference type="EMBL" id="CP002548">
    <property type="protein sequence ID" value="AGL90733.1"/>
    <property type="molecule type" value="Genomic_DNA"/>
</dbReference>
<keyword evidence="3" id="KW-1185">Reference proteome</keyword>
<organism evidence="2 3">
    <name type="scientific">Strawberry lethal yellows phytoplasma (CPA) str. NZSb11</name>
    <dbReference type="NCBI Taxonomy" id="980422"/>
    <lineage>
        <taxon>Bacteria</taxon>
        <taxon>Bacillati</taxon>
        <taxon>Mycoplasmatota</taxon>
        <taxon>Mollicutes</taxon>
        <taxon>Acholeplasmatales</taxon>
        <taxon>Acholeplasmataceae</taxon>
        <taxon>Candidatus Phytoplasma</taxon>
        <taxon>16SrXII (Stolbur group)</taxon>
    </lineage>
</organism>
<proteinExistence type="predicted"/>
<dbReference type="KEGG" id="nzs:SLY_0818"/>
<evidence type="ECO:0000313" key="3">
    <source>
        <dbReference type="Proteomes" id="UP000013941"/>
    </source>
</evidence>
<accession>R4S1R3</accession>
<keyword evidence="1" id="KW-0472">Membrane</keyword>
<keyword evidence="1" id="KW-1133">Transmembrane helix</keyword>
<keyword evidence="1" id="KW-0812">Transmembrane</keyword>